<dbReference type="GO" id="GO:0016887">
    <property type="term" value="F:ATP hydrolysis activity"/>
    <property type="evidence" value="ECO:0007669"/>
    <property type="project" value="InterPro"/>
</dbReference>
<gene>
    <name evidence="13" type="ORF">BN869_000002428_1</name>
</gene>
<dbReference type="PANTHER" id="PTHR19229">
    <property type="entry name" value="ATP-BINDING CASSETTE TRANSPORTER SUBFAMILY A ABCA"/>
    <property type="match status" value="1"/>
</dbReference>
<keyword evidence="7" id="KW-0067">ATP-binding</keyword>
<feature type="transmembrane region" description="Helical" evidence="11">
    <location>
        <begin position="1097"/>
        <end position="1120"/>
    </location>
</feature>
<dbReference type="GO" id="GO:0016020">
    <property type="term" value="C:membrane"/>
    <property type="evidence" value="ECO:0007669"/>
    <property type="project" value="UniProtKB-SubCell"/>
</dbReference>
<feature type="transmembrane region" description="Helical" evidence="11">
    <location>
        <begin position="376"/>
        <end position="397"/>
    </location>
</feature>
<proteinExistence type="inferred from homology"/>
<evidence type="ECO:0000256" key="11">
    <source>
        <dbReference type="SAM" id="Phobius"/>
    </source>
</evidence>
<dbReference type="FunFam" id="3.40.50.300:FF:001345">
    <property type="entry name" value="Related to ABC transporter"/>
    <property type="match status" value="1"/>
</dbReference>
<evidence type="ECO:0000256" key="4">
    <source>
        <dbReference type="ARBA" id="ARBA00022692"/>
    </source>
</evidence>
<dbReference type="CDD" id="cd03263">
    <property type="entry name" value="ABC_subfamily_A"/>
    <property type="match status" value="2"/>
</dbReference>
<evidence type="ECO:0000256" key="2">
    <source>
        <dbReference type="ARBA" id="ARBA00008869"/>
    </source>
</evidence>
<comment type="subcellular location">
    <subcellularLocation>
        <location evidence="1">Membrane</location>
        <topology evidence="1">Multi-pass membrane protein</topology>
    </subcellularLocation>
</comment>
<feature type="transmembrane region" description="Helical" evidence="11">
    <location>
        <begin position="840"/>
        <end position="861"/>
    </location>
</feature>
<dbReference type="InterPro" id="IPR027417">
    <property type="entry name" value="P-loop_NTPase"/>
</dbReference>
<evidence type="ECO:0000256" key="6">
    <source>
        <dbReference type="ARBA" id="ARBA00022741"/>
    </source>
</evidence>
<dbReference type="PROSITE" id="PS50893">
    <property type="entry name" value="ABC_TRANSPORTER_2"/>
    <property type="match status" value="2"/>
</dbReference>
<keyword evidence="9 11" id="KW-0472">Membrane</keyword>
<accession>A0A0B7JN33</accession>
<dbReference type="Gene3D" id="3.40.50.300">
    <property type="entry name" value="P-loop containing nucleotide triphosphate hydrolases"/>
    <property type="match status" value="2"/>
</dbReference>
<feature type="domain" description="ABC transporter" evidence="12">
    <location>
        <begin position="468"/>
        <end position="703"/>
    </location>
</feature>
<evidence type="ECO:0000259" key="12">
    <source>
        <dbReference type="PROSITE" id="PS50893"/>
    </source>
</evidence>
<dbReference type="SMART" id="SM00382">
    <property type="entry name" value="AAA"/>
    <property type="match status" value="2"/>
</dbReference>
<evidence type="ECO:0000256" key="5">
    <source>
        <dbReference type="ARBA" id="ARBA00022737"/>
    </source>
</evidence>
<feature type="transmembrane region" description="Helical" evidence="11">
    <location>
        <begin position="422"/>
        <end position="442"/>
    </location>
</feature>
<feature type="transmembrane region" description="Helical" evidence="11">
    <location>
        <begin position="1132"/>
        <end position="1151"/>
    </location>
</feature>
<evidence type="ECO:0000256" key="10">
    <source>
        <dbReference type="SAM" id="MobiDB-lite"/>
    </source>
</evidence>
<reference evidence="13" key="1">
    <citation type="submission" date="2015-01" db="EMBL/GenBank/DDBJ databases">
        <authorList>
            <person name="Durling Mikael"/>
        </authorList>
    </citation>
    <scope>NUCLEOTIDE SEQUENCE</scope>
</reference>
<dbReference type="InterPro" id="IPR017871">
    <property type="entry name" value="ABC_transporter-like_CS"/>
</dbReference>
<feature type="transmembrane region" description="Helical" evidence="11">
    <location>
        <begin position="31"/>
        <end position="49"/>
    </location>
</feature>
<evidence type="ECO:0000256" key="9">
    <source>
        <dbReference type="ARBA" id="ARBA00023136"/>
    </source>
</evidence>
<dbReference type="InterPro" id="IPR003593">
    <property type="entry name" value="AAA+_ATPase"/>
</dbReference>
<dbReference type="GO" id="GO:0005524">
    <property type="term" value="F:ATP binding"/>
    <property type="evidence" value="ECO:0007669"/>
    <property type="project" value="UniProtKB-KW"/>
</dbReference>
<dbReference type="GO" id="GO:0140359">
    <property type="term" value="F:ABC-type transporter activity"/>
    <property type="evidence" value="ECO:0007669"/>
    <property type="project" value="InterPro"/>
</dbReference>
<dbReference type="InterPro" id="IPR013525">
    <property type="entry name" value="ABC2_TM"/>
</dbReference>
<dbReference type="GO" id="GO:0005319">
    <property type="term" value="F:lipid transporter activity"/>
    <property type="evidence" value="ECO:0007669"/>
    <property type="project" value="TreeGrafter"/>
</dbReference>
<keyword evidence="3" id="KW-0813">Transport</keyword>
<sequence length="1624" mass="177122">MARQNKSALGKQVLTLVNKNLSLLLRHHINTTIYTALLLPILLTVYIGIGQRLNQPQSKYGFADPLEIRAFDDALKSASSWHNDVVFVHNGHTGGEIERVIGDLRSQVEAAGKTAHVEESEDRLRSICRSSFKMSSSCYGAVVFESSPTEGDGRRWSYIMRGDGALEQEYKVQNNDNPAQIYALPFQRAIDTAIIRANSSNTNDVPDLGNTREFAFTSIDDKEREADGRRRYQRTLIDVLGAIFALALIGTAYRMPGHMATERETGLAQLIDSMMPTKYDWEAQLARILSWLYSYTIVYLPGWIVAAVISGVMVWSKTNLGIVIVTFLLAGLALTSQALLGGTPFKEAELSGIVNSVVFMLLAALAQALPNPPTAAVAVLSILFTPCNFVFFIKAMARFEAEGQGMQLVGTPPDSNSSMPGFLTWIFFIIQILVYPLIAAFLERAFHSVAADGRKVYRGDGAAPEHAVQINGMTKEYSPGFFRRLFSFISKPRPATVAVRNLSLSAKRGQILALLGANGSGKSTTLDAIAGLHRFDSGSLSIDASGGIGIAPQKNVLWEEMTVMEHIKFFNKLKSPFAPASDAELNDLIASIGLSMKAHTKSKHLSGGQKRKLQLGLMLTGGSSLCCVDEVSSGIDPLSRRKIWDILLAERGRRTIIMTTHFLDEADLLADNIAILSKGELRAEGSSAALKDALGAGYRVHVLNAKHVRSPPSIPGVDCNVTSTNIVYTAPSSELAAEVIRALESSGLEYRLTSPTIEDVFLHVSDEVKAEENLALSDEPSSHSRSHRPSNSVSSDHMSQEKAMLNRDGSPQLLSGKPAGFFKQVAVLVNKRFTLFKSNWFPIIVAFVIPIVAAAALQSMLKDITEVNSCTPVNGNTGETKARYGDFVTHANLSVGPSSEYGNGFDANTEFRDILPVNGQGQSNADDMHFLTSDTFDDLRKLVEDSRAQINPGGWWIDTSGDAATVIYRVNSDNPSMQSMSASIATLNLVNNLRSDVPISVTFLPFDSPGQSGDFGKLLQVAIFFTVLSGVATCFFSLYPNVERRANVRGLQYSSGVRSLPQWLSHLVFDYSWFMVALIVAAIIFAVSSKAWYNVGYLFPIFLLYGICGILLSYIFSLFMHNQLAAWGGMSAFNVVGFAIYIIAWFYIITFSPVDVVDRNVLIAHYVISAIFPVGSLFRALVVGLNFNSSACDGDVLYSYPGNINAFGAPILYLSIQAIILFSILLYQDSGNKLPSFMTPKPKSSIVDTETAYDSNPQGNTGSGLQVKNLTKRFGNHTAVDDVSFNVKHGEVYALLGPNGAGKSTIMGMIRGDIQSAGKGDVFIEDVSVRAQRALARSNLGVCPQFDAIDNMTVIEHLRHYARLRGISDVDRQVRAVLHAVGLERFKNTNAHHLSGGNKRKLSLGIALTGNPTVIILDEPSSGLDAAAKRVMWRTLETIVPGRSILLTTHSMEEADALAGRAGIVAQRMLAAGTVDWLREQFGDSLYVHLVQKTAPHSSPEEMERVESWVKTTFPSAKLESETYHGQVRFSVPASAVRELAAAQGTRYPGSRSDGSPIGQLIVMLEEAKGHLGIEHHSVSPTTLNEVFLSIVGQHDVVEEGYSASNQQQGKTRWERTRKVLVGF</sequence>
<evidence type="ECO:0000256" key="7">
    <source>
        <dbReference type="ARBA" id="ARBA00022840"/>
    </source>
</evidence>
<feature type="domain" description="ABC transporter" evidence="12">
    <location>
        <begin position="1265"/>
        <end position="1491"/>
    </location>
</feature>
<keyword evidence="8 11" id="KW-1133">Transmembrane helix</keyword>
<feature type="transmembrane region" description="Helical" evidence="11">
    <location>
        <begin position="352"/>
        <end position="369"/>
    </location>
</feature>
<evidence type="ECO:0000256" key="1">
    <source>
        <dbReference type="ARBA" id="ARBA00004141"/>
    </source>
</evidence>
<feature type="transmembrane region" description="Helical" evidence="11">
    <location>
        <begin position="235"/>
        <end position="253"/>
    </location>
</feature>
<name>A0A0B7JN33_BIOOC</name>
<evidence type="ECO:0000256" key="8">
    <source>
        <dbReference type="ARBA" id="ARBA00022989"/>
    </source>
</evidence>
<dbReference type="PROSITE" id="PS00211">
    <property type="entry name" value="ABC_TRANSPORTER_1"/>
    <property type="match status" value="2"/>
</dbReference>
<evidence type="ECO:0000256" key="3">
    <source>
        <dbReference type="ARBA" id="ARBA00022448"/>
    </source>
</evidence>
<dbReference type="Pfam" id="PF00005">
    <property type="entry name" value="ABC_tran"/>
    <property type="match status" value="2"/>
</dbReference>
<dbReference type="Pfam" id="PF12698">
    <property type="entry name" value="ABC2_membrane_3"/>
    <property type="match status" value="2"/>
</dbReference>
<feature type="transmembrane region" description="Helical" evidence="11">
    <location>
        <begin position="292"/>
        <end position="315"/>
    </location>
</feature>
<feature type="transmembrane region" description="Helical" evidence="11">
    <location>
        <begin position="1206"/>
        <end position="1227"/>
    </location>
</feature>
<feature type="region of interest" description="Disordered" evidence="10">
    <location>
        <begin position="773"/>
        <end position="809"/>
    </location>
</feature>
<dbReference type="InterPro" id="IPR026082">
    <property type="entry name" value="ABCA"/>
</dbReference>
<feature type="transmembrane region" description="Helical" evidence="11">
    <location>
        <begin position="1018"/>
        <end position="1042"/>
    </location>
</feature>
<comment type="similarity">
    <text evidence="2">Belongs to the ABC transporter superfamily. ABCA family.</text>
</comment>
<dbReference type="EMBL" id="CDPU01000004">
    <property type="protein sequence ID" value="CEO46373.1"/>
    <property type="molecule type" value="Genomic_DNA"/>
</dbReference>
<dbReference type="SUPFAM" id="SSF52540">
    <property type="entry name" value="P-loop containing nucleoside triphosphate hydrolases"/>
    <property type="match status" value="2"/>
</dbReference>
<feature type="transmembrane region" description="Helical" evidence="11">
    <location>
        <begin position="322"/>
        <end position="340"/>
    </location>
</feature>
<evidence type="ECO:0000313" key="13">
    <source>
        <dbReference type="EMBL" id="CEO46373.1"/>
    </source>
</evidence>
<organism evidence="13">
    <name type="scientific">Bionectria ochroleuca</name>
    <name type="common">Gliocladium roseum</name>
    <dbReference type="NCBI Taxonomy" id="29856"/>
    <lineage>
        <taxon>Eukaryota</taxon>
        <taxon>Fungi</taxon>
        <taxon>Dikarya</taxon>
        <taxon>Ascomycota</taxon>
        <taxon>Pezizomycotina</taxon>
        <taxon>Sordariomycetes</taxon>
        <taxon>Hypocreomycetidae</taxon>
        <taxon>Hypocreales</taxon>
        <taxon>Bionectriaceae</taxon>
        <taxon>Clonostachys</taxon>
    </lineage>
</organism>
<keyword evidence="4 11" id="KW-0812">Transmembrane</keyword>
<dbReference type="PANTHER" id="PTHR19229:SF36">
    <property type="entry name" value="ATP-BINDING CASSETTE SUB-FAMILY A MEMBER 2"/>
    <property type="match status" value="1"/>
</dbReference>
<keyword evidence="6" id="KW-0547">Nucleotide-binding</keyword>
<keyword evidence="5" id="KW-0677">Repeat</keyword>
<feature type="transmembrane region" description="Helical" evidence="11">
    <location>
        <begin position="1163"/>
        <end position="1185"/>
    </location>
</feature>
<dbReference type="InterPro" id="IPR003439">
    <property type="entry name" value="ABC_transporter-like_ATP-bd"/>
</dbReference>
<protein>
    <recommendedName>
        <fullName evidence="12">ABC transporter domain-containing protein</fullName>
    </recommendedName>
</protein>
<feature type="transmembrane region" description="Helical" evidence="11">
    <location>
        <begin position="1063"/>
        <end position="1085"/>
    </location>
</feature>